<name>A0A1Q2MAW0_9BACT</name>
<feature type="binding site" evidence="7 8">
    <location>
        <position position="212"/>
    </location>
    <ligand>
        <name>Zn(2+)</name>
        <dbReference type="ChEBI" id="CHEBI:29105"/>
    </ligand>
</feature>
<evidence type="ECO:0000256" key="4">
    <source>
        <dbReference type="ARBA" id="ARBA00022691"/>
    </source>
</evidence>
<keyword evidence="4" id="KW-0949">S-adenosyl-L-methionine</keyword>
<keyword evidence="3 8" id="KW-0808">Transferase</keyword>
<evidence type="ECO:0000259" key="9">
    <source>
        <dbReference type="PROSITE" id="PS50970"/>
    </source>
</evidence>
<dbReference type="Gene3D" id="3.20.20.330">
    <property type="entry name" value="Homocysteine-binding-like domain"/>
    <property type="match status" value="1"/>
</dbReference>
<dbReference type="InterPro" id="IPR017226">
    <property type="entry name" value="BHMT-like"/>
</dbReference>
<evidence type="ECO:0000256" key="1">
    <source>
        <dbReference type="ARBA" id="ARBA00010398"/>
    </source>
</evidence>
<dbReference type="InterPro" id="IPR036589">
    <property type="entry name" value="HCY_dom_sf"/>
</dbReference>
<feature type="domain" description="Hcy-binding" evidence="9">
    <location>
        <begin position="4"/>
        <end position="293"/>
    </location>
</feature>
<organism evidence="10 11">
    <name type="scientific">Limihaloglobus sulfuriphilus</name>
    <dbReference type="NCBI Taxonomy" id="1851148"/>
    <lineage>
        <taxon>Bacteria</taxon>
        <taxon>Pseudomonadati</taxon>
        <taxon>Planctomycetota</taxon>
        <taxon>Phycisphaerae</taxon>
        <taxon>Sedimentisphaerales</taxon>
        <taxon>Sedimentisphaeraceae</taxon>
        <taxon>Limihaloglobus</taxon>
    </lineage>
</organism>
<dbReference type="GO" id="GO:0008705">
    <property type="term" value="F:methionine synthase activity"/>
    <property type="evidence" value="ECO:0007669"/>
    <property type="project" value="TreeGrafter"/>
</dbReference>
<comment type="cofactor">
    <cofactor evidence="7">
        <name>Zn(2+)</name>
        <dbReference type="ChEBI" id="CHEBI:29105"/>
    </cofactor>
    <text evidence="7">Binds 1 zinc ion per subunit.</text>
</comment>
<keyword evidence="11" id="KW-1185">Reference proteome</keyword>
<keyword evidence="7 8" id="KW-0862">Zinc</keyword>
<dbReference type="EMBL" id="CP019646">
    <property type="protein sequence ID" value="AQQ69863.1"/>
    <property type="molecule type" value="Genomic_DNA"/>
</dbReference>
<dbReference type="PIRSF" id="PIRSF037505">
    <property type="entry name" value="Betaine_HMT"/>
    <property type="match status" value="1"/>
</dbReference>
<dbReference type="GO" id="GO:0032259">
    <property type="term" value="P:methylation"/>
    <property type="evidence" value="ECO:0007669"/>
    <property type="project" value="UniProtKB-KW"/>
</dbReference>
<dbReference type="SUPFAM" id="SSF82282">
    <property type="entry name" value="Homocysteine S-methyltransferase"/>
    <property type="match status" value="1"/>
</dbReference>
<dbReference type="Pfam" id="PF02574">
    <property type="entry name" value="S-methyl_trans"/>
    <property type="match status" value="1"/>
</dbReference>
<reference evidence="11" key="1">
    <citation type="submission" date="2017-02" db="EMBL/GenBank/DDBJ databases">
        <title>Comparative genomics and description of representatives of a novel lineage of planctomycetes thriving in anoxic sediments.</title>
        <authorList>
            <person name="Spring S."/>
            <person name="Bunk B."/>
            <person name="Sproer C."/>
        </authorList>
    </citation>
    <scope>NUCLEOTIDE SEQUENCE [LARGE SCALE GENOMIC DNA]</scope>
    <source>
        <strain evidence="11">SM-Chi-D1</strain>
    </source>
</reference>
<keyword evidence="2 8" id="KW-0489">Methyltransferase</keyword>
<feature type="binding site" evidence="7 8">
    <location>
        <position position="279"/>
    </location>
    <ligand>
        <name>Zn(2+)</name>
        <dbReference type="ChEBI" id="CHEBI:29105"/>
    </ligand>
</feature>
<comment type="similarity">
    <text evidence="1">Belongs to the vitamin-B12 dependent methionine synthase family.</text>
</comment>
<evidence type="ECO:0000256" key="3">
    <source>
        <dbReference type="ARBA" id="ARBA00022679"/>
    </source>
</evidence>
<evidence type="ECO:0000313" key="11">
    <source>
        <dbReference type="Proteomes" id="UP000188181"/>
    </source>
</evidence>
<evidence type="ECO:0000313" key="10">
    <source>
        <dbReference type="EMBL" id="AQQ69863.1"/>
    </source>
</evidence>
<proteinExistence type="inferred from homology"/>
<dbReference type="RefSeq" id="WP_146682167.1">
    <property type="nucleotide sequence ID" value="NZ_CP019646.1"/>
</dbReference>
<dbReference type="STRING" id="1851148.SMSP2_00197"/>
<feature type="binding site" evidence="7 8">
    <location>
        <position position="278"/>
    </location>
    <ligand>
        <name>Zn(2+)</name>
        <dbReference type="ChEBI" id="CHEBI:29105"/>
    </ligand>
</feature>
<dbReference type="InterPro" id="IPR050554">
    <property type="entry name" value="Met_Synthase/Corrinoid"/>
</dbReference>
<dbReference type="Proteomes" id="UP000188181">
    <property type="component" value="Chromosome"/>
</dbReference>
<dbReference type="PANTHER" id="PTHR45833">
    <property type="entry name" value="METHIONINE SYNTHASE"/>
    <property type="match status" value="1"/>
</dbReference>
<evidence type="ECO:0000256" key="5">
    <source>
        <dbReference type="ARBA" id="ARBA00022723"/>
    </source>
</evidence>
<sequence length="295" mass="31081">MSLGRITDAVKSGKILFSDGAWGTMLQKKGLKPGECPELWCIERPGDVYDVAKSYVDAGADMVQADSFGGTRYKLEHFGLADKVAEINEAAARISKKAIGDNGWVIASVGPTGKMLVMGDVTEDDLYNAFKEQALALEKGGADAACIETMSDIQEACLAVKAVRENTNLEIISTYTLELTEHSGYRTMMGASAADVANAAVKAGADIIGTNCGNGIVRMIDIVKEMRQAQPDKPILVHANAGLPRSVDGVDIFPDTPADMAAYVKELAEAGANVIGGCCGTTPEHITAMKAAIYG</sequence>
<protein>
    <submittedName>
        <fullName evidence="10">Bifunctional homocysteine S-methyltransferase/5,10-methylenetetrahydrofolate reductase</fullName>
    </submittedName>
</protein>
<dbReference type="OrthoDB" id="9803687at2"/>
<keyword evidence="6" id="KW-0170">Cobalt</keyword>
<accession>A0A1Q2MAW0</accession>
<dbReference type="PROSITE" id="PS50970">
    <property type="entry name" value="HCY"/>
    <property type="match status" value="1"/>
</dbReference>
<dbReference type="GO" id="GO:0050667">
    <property type="term" value="P:homocysteine metabolic process"/>
    <property type="evidence" value="ECO:0007669"/>
    <property type="project" value="TreeGrafter"/>
</dbReference>
<dbReference type="GO" id="GO:0008270">
    <property type="term" value="F:zinc ion binding"/>
    <property type="evidence" value="ECO:0007669"/>
    <property type="project" value="InterPro"/>
</dbReference>
<dbReference type="InterPro" id="IPR003726">
    <property type="entry name" value="HCY_dom"/>
</dbReference>
<evidence type="ECO:0000256" key="2">
    <source>
        <dbReference type="ARBA" id="ARBA00022603"/>
    </source>
</evidence>
<evidence type="ECO:0000256" key="8">
    <source>
        <dbReference type="PROSITE-ProRule" id="PRU00333"/>
    </source>
</evidence>
<evidence type="ECO:0000256" key="7">
    <source>
        <dbReference type="PIRSR" id="PIRSR037505-2"/>
    </source>
</evidence>
<dbReference type="GO" id="GO:0046653">
    <property type="term" value="P:tetrahydrofolate metabolic process"/>
    <property type="evidence" value="ECO:0007669"/>
    <property type="project" value="TreeGrafter"/>
</dbReference>
<dbReference type="AlphaFoldDB" id="A0A1Q2MAW0"/>
<keyword evidence="5 7" id="KW-0479">Metal-binding</keyword>
<dbReference type="KEGG" id="pbas:SMSP2_00197"/>
<evidence type="ECO:0000256" key="6">
    <source>
        <dbReference type="ARBA" id="ARBA00023285"/>
    </source>
</evidence>
<gene>
    <name evidence="10" type="primary">yitJ_1</name>
    <name evidence="10" type="ORF">SMSP2_00197</name>
</gene>
<dbReference type="PANTHER" id="PTHR45833:SF1">
    <property type="entry name" value="METHIONINE SYNTHASE"/>
    <property type="match status" value="1"/>
</dbReference>
<dbReference type="GO" id="GO:0005829">
    <property type="term" value="C:cytosol"/>
    <property type="evidence" value="ECO:0007669"/>
    <property type="project" value="TreeGrafter"/>
</dbReference>